<keyword evidence="3" id="KW-1185">Reference proteome</keyword>
<dbReference type="STRING" id="1927124.BST13_09690"/>
<reference evidence="2 3" key="1">
    <citation type="submission" date="2017-02" db="EMBL/GenBank/DDBJ databases">
        <title>The new phylogeny of genus Mycobacterium.</title>
        <authorList>
            <person name="Tortoli E."/>
            <person name="Trovato A."/>
            <person name="Cirillo D.M."/>
        </authorList>
    </citation>
    <scope>NUCLEOTIDE SEQUENCE [LARGE SCALE GENOMIC DNA]</scope>
    <source>
        <strain evidence="2 3">RW6</strain>
    </source>
</reference>
<proteinExistence type="predicted"/>
<keyword evidence="1" id="KW-0732">Signal</keyword>
<protein>
    <submittedName>
        <fullName evidence="2">Uncharacterized protein</fullName>
    </submittedName>
</protein>
<name>A0A1X0B3N9_9MYCO</name>
<organism evidence="2 3">
    <name type="scientific">Mycobacterium aquaticum</name>
    <dbReference type="NCBI Taxonomy" id="1927124"/>
    <lineage>
        <taxon>Bacteria</taxon>
        <taxon>Bacillati</taxon>
        <taxon>Actinomycetota</taxon>
        <taxon>Actinomycetes</taxon>
        <taxon>Mycobacteriales</taxon>
        <taxon>Mycobacteriaceae</taxon>
        <taxon>Mycobacterium</taxon>
    </lineage>
</organism>
<feature type="signal peptide" evidence="1">
    <location>
        <begin position="1"/>
        <end position="25"/>
    </location>
</feature>
<dbReference type="Pfam" id="PF20341">
    <property type="entry name" value="DUF6636"/>
    <property type="match status" value="1"/>
</dbReference>
<sequence length="145" mass="15283">MTTVWRHIALAAGAACLAFPATAQACPAASTFITPSGNIMCLVSTSFDGTNGAECEIRDYSYTPPQKPADCHLGWGDRISIKQGSAPVVHCHGDTNFAPGLPTLAYGQSRSAGPIVCHSEPARMTCTDNSTGHYLRLSRESLELG</sequence>
<evidence type="ECO:0000313" key="3">
    <source>
        <dbReference type="Proteomes" id="UP000192448"/>
    </source>
</evidence>
<dbReference type="OrthoDB" id="495539at2"/>
<dbReference type="EMBL" id="MVHF01000007">
    <property type="protein sequence ID" value="ORA36961.1"/>
    <property type="molecule type" value="Genomic_DNA"/>
</dbReference>
<dbReference type="Proteomes" id="UP000192448">
    <property type="component" value="Unassembled WGS sequence"/>
</dbReference>
<gene>
    <name evidence="2" type="ORF">BST13_09690</name>
</gene>
<dbReference type="RefSeq" id="WP_083163056.1">
    <property type="nucleotide sequence ID" value="NZ_MVHF01000007.1"/>
</dbReference>
<evidence type="ECO:0000313" key="2">
    <source>
        <dbReference type="EMBL" id="ORA36961.1"/>
    </source>
</evidence>
<evidence type="ECO:0000256" key="1">
    <source>
        <dbReference type="SAM" id="SignalP"/>
    </source>
</evidence>
<accession>A0A1X0B3N9</accession>
<dbReference type="PROSITE" id="PS51257">
    <property type="entry name" value="PROKAR_LIPOPROTEIN"/>
    <property type="match status" value="1"/>
</dbReference>
<dbReference type="InterPro" id="IPR046576">
    <property type="entry name" value="DUF6636"/>
</dbReference>
<comment type="caution">
    <text evidence="2">The sequence shown here is derived from an EMBL/GenBank/DDBJ whole genome shotgun (WGS) entry which is preliminary data.</text>
</comment>
<dbReference type="AlphaFoldDB" id="A0A1X0B3N9"/>
<feature type="chain" id="PRO_5012891004" evidence="1">
    <location>
        <begin position="26"/>
        <end position="145"/>
    </location>
</feature>